<reference evidence="1 2" key="1">
    <citation type="submission" date="2012-06" db="EMBL/GenBank/DDBJ databases">
        <title>Draft Genome Sequence of Lactobacillus pasteurii CRBIP 24.76T.</title>
        <authorList>
            <person name="Cousin S."/>
            <person name="Bouchier C."/>
            <person name="Loux V."/>
            <person name="Ma L."/>
            <person name="Creno S."/>
            <person name="Bizet C."/>
            <person name="Clermont D."/>
        </authorList>
    </citation>
    <scope>NUCLEOTIDE SEQUENCE [LARGE SCALE GENOMIC DNA]</scope>
    <source>
        <strain evidence="2">CRBIP 24.76T</strain>
    </source>
</reference>
<dbReference type="STRING" id="1423790.BN53_00485"/>
<accession>I7IYM8</accession>
<organism evidence="1 2">
    <name type="scientific">Lactobacillus pasteurii DSM 23907 = CRBIP 24.76</name>
    <dbReference type="NCBI Taxonomy" id="1423790"/>
    <lineage>
        <taxon>Bacteria</taxon>
        <taxon>Bacillati</taxon>
        <taxon>Bacillota</taxon>
        <taxon>Bacilli</taxon>
        <taxon>Lactobacillales</taxon>
        <taxon>Lactobacillaceae</taxon>
        <taxon>Lactobacillus</taxon>
    </lineage>
</organism>
<name>I7IYM8_9LACO</name>
<dbReference type="EMBL" id="CAKD01000008">
    <property type="protein sequence ID" value="CCI84597.1"/>
    <property type="molecule type" value="Genomic_DNA"/>
</dbReference>
<evidence type="ECO:0000313" key="1">
    <source>
        <dbReference type="EMBL" id="CCI84597.1"/>
    </source>
</evidence>
<keyword evidence="2" id="KW-1185">Reference proteome</keyword>
<dbReference type="PATRIC" id="fig|1423790.3.peg.1661"/>
<protein>
    <submittedName>
        <fullName evidence="1">Uncharacterized protein</fullName>
    </submittedName>
</protein>
<dbReference type="RefSeq" id="WP_009559150.1">
    <property type="nucleotide sequence ID" value="NZ_AYZN01000007.1"/>
</dbReference>
<evidence type="ECO:0000313" key="2">
    <source>
        <dbReference type="Proteomes" id="UP000009311"/>
    </source>
</evidence>
<dbReference type="OrthoDB" id="9916442at2"/>
<sequence length="184" mass="22424">MQGIWKTKYRGFKRKWQKNFTYFMQQLNDPEETEFGVYYGLENGKRRISGKYKRQLIDFFLESQKYRAEKFPGELNYLFLQIDDILQSEIYTTKSREDFNDWLKNKTKKYSDWSIFEPIPYQEIPQVYKDFFSEEVAKKGFLFKCYFFDETIDDATYVYVRASDQALNDDIYKVFFSDSKIINN</sequence>
<proteinExistence type="predicted"/>
<gene>
    <name evidence="1" type="ORF">BN53_00485</name>
</gene>
<dbReference type="AlphaFoldDB" id="I7IYM8"/>
<comment type="caution">
    <text evidence="1">The sequence shown here is derived from an EMBL/GenBank/DDBJ whole genome shotgun (WGS) entry which is preliminary data.</text>
</comment>
<dbReference type="Proteomes" id="UP000009311">
    <property type="component" value="Unassembled WGS sequence"/>
</dbReference>